<protein>
    <submittedName>
        <fullName evidence="1">Pyoverdine/dityrosine biosynthesis protein Dit1</fullName>
    </submittedName>
</protein>
<evidence type="ECO:0000313" key="2">
    <source>
        <dbReference type="Proteomes" id="UP000254720"/>
    </source>
</evidence>
<dbReference type="RefSeq" id="WP_114834927.1">
    <property type="nucleotide sequence ID" value="NZ_LR699114.1"/>
</dbReference>
<dbReference type="InterPro" id="IPR007817">
    <property type="entry name" value="Isocyanide_synthase_DIT1"/>
</dbReference>
<reference evidence="1 2" key="1">
    <citation type="submission" date="2018-07" db="EMBL/GenBank/DDBJ databases">
        <title>Genomic Encyclopedia of Type Strains, Phase IV (KMG-IV): sequencing the most valuable type-strain genomes for metagenomic binning, comparative biology and taxonomic classification.</title>
        <authorList>
            <person name="Goeker M."/>
        </authorList>
    </citation>
    <scope>NUCLEOTIDE SEQUENCE [LARGE SCALE GENOMIC DNA]</scope>
    <source>
        <strain evidence="1 2">DSM 16500</strain>
    </source>
</reference>
<evidence type="ECO:0000313" key="1">
    <source>
        <dbReference type="EMBL" id="RDI41523.1"/>
    </source>
</evidence>
<keyword evidence="2" id="KW-1185">Reference proteome</keyword>
<sequence>MTFYSNQTRIAEAIMQLLARHHRGLASESGQQAAALHCFKPHWDRILRALQVGQPIQFVLPAFPAKSPNLDKTAGVLPDLGERLALRFLDQLCQKISALYSPGAQILICSDGRVFNDLVNVTDKAVDAYAEGIRCILREDLLVSLTTFALDDYFGAIPYAVMREKLVKDYGETLPLIKERVKTDGAAKALFNGIHRFIYEDQLVSYHAMSKNQVKNLTKEIAYSVIQRSNAWSRFVEKCFPDAVRLSIHPQPFGSEKLGIMLLKSKDVWATPWHRVVLYDGREHLLVRKKEAETLGAKPVFVHDQFSHYAL</sequence>
<gene>
    <name evidence="1" type="ORF">C8D86_11941</name>
</gene>
<dbReference type="Pfam" id="PF05141">
    <property type="entry name" value="DIT1_PvcA"/>
    <property type="match status" value="1"/>
</dbReference>
<dbReference type="EMBL" id="QQAX01000019">
    <property type="protein sequence ID" value="RDI41523.1"/>
    <property type="molecule type" value="Genomic_DNA"/>
</dbReference>
<dbReference type="Proteomes" id="UP000254720">
    <property type="component" value="Unassembled WGS sequence"/>
</dbReference>
<dbReference type="PANTHER" id="PTHR37285:SF5">
    <property type="entry name" value="SPORE WALL MATURATION PROTEIN DIT1"/>
    <property type="match status" value="1"/>
</dbReference>
<name>A0A370GHX9_9COXI</name>
<proteinExistence type="predicted"/>
<comment type="caution">
    <text evidence="1">The sequence shown here is derived from an EMBL/GenBank/DDBJ whole genome shotgun (WGS) entry which is preliminary data.</text>
</comment>
<dbReference type="AlphaFoldDB" id="A0A370GHX9"/>
<accession>A0A370GHX9</accession>
<organism evidence="1 2">
    <name type="scientific">Aquicella lusitana</name>
    <dbReference type="NCBI Taxonomy" id="254246"/>
    <lineage>
        <taxon>Bacteria</taxon>
        <taxon>Pseudomonadati</taxon>
        <taxon>Pseudomonadota</taxon>
        <taxon>Gammaproteobacteria</taxon>
        <taxon>Legionellales</taxon>
        <taxon>Coxiellaceae</taxon>
        <taxon>Aquicella</taxon>
    </lineage>
</organism>
<dbReference type="PANTHER" id="PTHR37285">
    <property type="entry name" value="SPORE WALL MATURATION PROTEIN DIT1"/>
    <property type="match status" value="1"/>
</dbReference>
<dbReference type="OrthoDB" id="860574at2"/>